<dbReference type="Gene3D" id="3.40.50.1820">
    <property type="entry name" value="alpha/beta hydrolase"/>
    <property type="match status" value="1"/>
</dbReference>
<dbReference type="InterPro" id="IPR017208">
    <property type="entry name" value="UCP037442_abhydr"/>
</dbReference>
<evidence type="ECO:0000259" key="2">
    <source>
        <dbReference type="Pfam" id="PF12146"/>
    </source>
</evidence>
<dbReference type="InterPro" id="IPR022742">
    <property type="entry name" value="Hydrolase_4"/>
</dbReference>
<name>S4XCM5_9CORY</name>
<dbReference type="Pfam" id="PF12146">
    <property type="entry name" value="Hydrolase_4"/>
    <property type="match status" value="1"/>
</dbReference>
<evidence type="ECO:0000313" key="4">
    <source>
        <dbReference type="Proteomes" id="UP000014809"/>
    </source>
</evidence>
<reference evidence="3 4" key="1">
    <citation type="submission" date="2012-06" db="EMBL/GenBank/DDBJ databases">
        <title>Complete genome sequence of Corynebacterium terpenotabidum Y-11 (=DSM 44721).</title>
        <authorList>
            <person name="Ruckert C."/>
            <person name="Albersmeier A."/>
            <person name="Al-Dilaimi A."/>
            <person name="Szczepanowski R."/>
            <person name="Kalinowski J."/>
        </authorList>
    </citation>
    <scope>NUCLEOTIDE SEQUENCE [LARGE SCALE GENOMIC DNA]</scope>
    <source>
        <strain evidence="3 4">Y-11</strain>
    </source>
</reference>
<dbReference type="RefSeq" id="WP_020440709.1">
    <property type="nucleotide sequence ID" value="NC_021663.1"/>
</dbReference>
<evidence type="ECO:0000313" key="3">
    <source>
        <dbReference type="EMBL" id="AGP30346.1"/>
    </source>
</evidence>
<dbReference type="KEGG" id="cter:A606_03475"/>
<dbReference type="PATRIC" id="fig|1200352.3.peg.697"/>
<proteinExistence type="predicted"/>
<gene>
    <name evidence="3" type="ORF">A606_03475</name>
</gene>
<keyword evidence="3" id="KW-0378">Hydrolase</keyword>
<dbReference type="InterPro" id="IPR029058">
    <property type="entry name" value="AB_hydrolase_fold"/>
</dbReference>
<dbReference type="OrthoDB" id="63034at2"/>
<feature type="domain" description="Serine aminopeptidase S33" evidence="2">
    <location>
        <begin position="32"/>
        <end position="153"/>
    </location>
</feature>
<sequence length="287" mass="31726">MTHEFHDVRIPVPHGQPLTGAAVDTPDSTTAIVIHPATAVSQGLYRAFAEHLADQGFSVLIYDYSGCGESAAPDDDRRTDIKMSTWMFHDIPATNAFARQRWEGQKLLAVGHSVGSHGQIAVQQESPVEALAMIASHAGITALIPDITEKLRVWAFFNLIVPVTARVSGRVPVQQLGMGKPIPVGSLTQWSRWSRRPQYFFDDPDFDLADRYAAADFPVQSTCFTDDLWATRKAASVLTDRMTAADLTTLDVAPEPGDKLGHMDFFRSRNSGYWSPVSDWLKRQSAR</sequence>
<evidence type="ECO:0000256" key="1">
    <source>
        <dbReference type="SAM" id="MobiDB-lite"/>
    </source>
</evidence>
<dbReference type="EMBL" id="CP003696">
    <property type="protein sequence ID" value="AGP30346.1"/>
    <property type="molecule type" value="Genomic_DNA"/>
</dbReference>
<feature type="region of interest" description="Disordered" evidence="1">
    <location>
        <begin position="1"/>
        <end position="20"/>
    </location>
</feature>
<dbReference type="Proteomes" id="UP000014809">
    <property type="component" value="Chromosome"/>
</dbReference>
<dbReference type="eggNOG" id="COG4757">
    <property type="taxonomic scope" value="Bacteria"/>
</dbReference>
<protein>
    <submittedName>
        <fullName evidence="3">Alpha/beta hydrolase-like protein</fullName>
    </submittedName>
</protein>
<dbReference type="GO" id="GO:0016787">
    <property type="term" value="F:hydrolase activity"/>
    <property type="evidence" value="ECO:0007669"/>
    <property type="project" value="UniProtKB-KW"/>
</dbReference>
<dbReference type="SUPFAM" id="SSF53474">
    <property type="entry name" value="alpha/beta-Hydrolases"/>
    <property type="match status" value="1"/>
</dbReference>
<organism evidence="3 4">
    <name type="scientific">Corynebacterium terpenotabidum Y-11</name>
    <dbReference type="NCBI Taxonomy" id="1200352"/>
    <lineage>
        <taxon>Bacteria</taxon>
        <taxon>Bacillati</taxon>
        <taxon>Actinomycetota</taxon>
        <taxon>Actinomycetes</taxon>
        <taxon>Mycobacteriales</taxon>
        <taxon>Corynebacteriaceae</taxon>
        <taxon>Corynebacterium</taxon>
    </lineage>
</organism>
<dbReference type="PIRSF" id="PIRSF037442">
    <property type="entry name" value="UCP037442_abhydr"/>
    <property type="match status" value="1"/>
</dbReference>
<dbReference type="HOGENOM" id="CLU_058232_0_1_11"/>
<keyword evidence="4" id="KW-1185">Reference proteome</keyword>
<accession>S4XCM5</accession>
<dbReference type="AlphaFoldDB" id="S4XCM5"/>